<gene>
    <name evidence="10" type="ORF">FHW18_003465</name>
</gene>
<keyword evidence="2" id="KW-0001">2Fe-2S</keyword>
<dbReference type="Gene3D" id="3.90.380.10">
    <property type="entry name" value="Naphthalene 1,2-dioxygenase Alpha Subunit, Chain A, domain 1"/>
    <property type="match status" value="1"/>
</dbReference>
<dbReference type="Gene3D" id="2.102.10.10">
    <property type="entry name" value="Rieske [2Fe-2S] iron-sulphur domain"/>
    <property type="match status" value="1"/>
</dbReference>
<evidence type="ECO:0000256" key="4">
    <source>
        <dbReference type="ARBA" id="ARBA00022964"/>
    </source>
</evidence>
<evidence type="ECO:0000256" key="1">
    <source>
        <dbReference type="ARBA" id="ARBA00008751"/>
    </source>
</evidence>
<protein>
    <submittedName>
        <fullName evidence="10">Benzoate/toluate 1,2-dioxygenase alpha subunit/2,4,5-trichlorophenoxyacetic acid oxygenase 1</fullName>
        <ecNumber evidence="10">1.14.12.-</ecNumber>
        <ecNumber evidence="10">1.14.12.10</ecNumber>
        <ecNumber evidence="10">1.14.13.-</ecNumber>
    </submittedName>
</protein>
<dbReference type="EMBL" id="JACBYR010000001">
    <property type="protein sequence ID" value="NYE84194.1"/>
    <property type="molecule type" value="Genomic_DNA"/>
</dbReference>
<dbReference type="SUPFAM" id="SSF50022">
    <property type="entry name" value="ISP domain"/>
    <property type="match status" value="1"/>
</dbReference>
<comment type="similarity">
    <text evidence="1">Belongs to the bacterial ring-hydroxylating dioxygenase alpha subunit family.</text>
</comment>
<dbReference type="InterPro" id="IPR015879">
    <property type="entry name" value="Ring_hydroxy_dOase_asu_C_dom"/>
</dbReference>
<reference evidence="10 11" key="1">
    <citation type="submission" date="2020-07" db="EMBL/GenBank/DDBJ databases">
        <title>Genomic Encyclopedia of Type Strains, Phase IV (KMG-V): Genome sequencing to study the core and pangenomes of soil and plant-associated prokaryotes.</title>
        <authorList>
            <person name="Whitman W."/>
        </authorList>
    </citation>
    <scope>NUCLEOTIDE SEQUENCE [LARGE SCALE GENOMIC DNA]</scope>
    <source>
        <strain evidence="10 11">SAS40</strain>
    </source>
</reference>
<dbReference type="PANTHER" id="PTHR43756:SF1">
    <property type="entry name" value="3-PHENYLPROPIONATE_CINNAMIC ACID DIOXYGENASE SUBUNIT ALPHA"/>
    <property type="match status" value="1"/>
</dbReference>
<dbReference type="PROSITE" id="PS51296">
    <property type="entry name" value="RIESKE"/>
    <property type="match status" value="1"/>
</dbReference>
<evidence type="ECO:0000256" key="6">
    <source>
        <dbReference type="ARBA" id="ARBA00023004"/>
    </source>
</evidence>
<dbReference type="EC" id="1.14.13.-" evidence="10"/>
<keyword evidence="7" id="KW-0411">Iron-sulfur</keyword>
<keyword evidence="6" id="KW-0408">Iron</keyword>
<proteinExistence type="inferred from homology"/>
<keyword evidence="8" id="KW-0520">NAD</keyword>
<keyword evidence="11" id="KW-1185">Reference proteome</keyword>
<evidence type="ECO:0000256" key="3">
    <source>
        <dbReference type="ARBA" id="ARBA00022723"/>
    </source>
</evidence>
<dbReference type="GO" id="GO:0005506">
    <property type="term" value="F:iron ion binding"/>
    <property type="evidence" value="ECO:0007669"/>
    <property type="project" value="InterPro"/>
</dbReference>
<accession>A0A7Y9LLQ8</accession>
<evidence type="ECO:0000313" key="11">
    <source>
        <dbReference type="Proteomes" id="UP000542125"/>
    </source>
</evidence>
<feature type="domain" description="Rieske" evidence="9">
    <location>
        <begin position="59"/>
        <end position="159"/>
    </location>
</feature>
<dbReference type="PANTHER" id="PTHR43756">
    <property type="entry name" value="CHOLINE MONOOXYGENASE, CHLOROPLASTIC"/>
    <property type="match status" value="1"/>
</dbReference>
<keyword evidence="3" id="KW-0479">Metal-binding</keyword>
<comment type="caution">
    <text evidence="10">The sequence shown here is derived from an EMBL/GenBank/DDBJ whole genome shotgun (WGS) entry which is preliminary data.</text>
</comment>
<dbReference type="Pfam" id="PF00848">
    <property type="entry name" value="Ring_hydroxyl_A"/>
    <property type="match status" value="1"/>
</dbReference>
<evidence type="ECO:0000256" key="5">
    <source>
        <dbReference type="ARBA" id="ARBA00023002"/>
    </source>
</evidence>
<evidence type="ECO:0000256" key="7">
    <source>
        <dbReference type="ARBA" id="ARBA00023014"/>
    </source>
</evidence>
<dbReference type="AlphaFoldDB" id="A0A7Y9LLQ8"/>
<dbReference type="InterPro" id="IPR001663">
    <property type="entry name" value="Rng_hydr_dOase-A"/>
</dbReference>
<dbReference type="Proteomes" id="UP000542125">
    <property type="component" value="Unassembled WGS sequence"/>
</dbReference>
<dbReference type="RefSeq" id="WP_218863270.1">
    <property type="nucleotide sequence ID" value="NZ_JACBYR010000001.1"/>
</dbReference>
<dbReference type="InterPro" id="IPR017941">
    <property type="entry name" value="Rieske_2Fe-2S"/>
</dbReference>
<dbReference type="InterPro" id="IPR036922">
    <property type="entry name" value="Rieske_2Fe-2S_sf"/>
</dbReference>
<keyword evidence="5 10" id="KW-0560">Oxidoreductase</keyword>
<evidence type="ECO:0000313" key="10">
    <source>
        <dbReference type="EMBL" id="NYE84194.1"/>
    </source>
</evidence>
<dbReference type="InterPro" id="IPR015881">
    <property type="entry name" value="ARHD_Rieske_2Fe_2S"/>
</dbReference>
<name>A0A7Y9LLQ8_9BURK</name>
<dbReference type="EC" id="1.14.12.-" evidence="10"/>
<dbReference type="GO" id="GO:0018623">
    <property type="term" value="F:benzoate 1,2-dioxygenase activity"/>
    <property type="evidence" value="ECO:0007669"/>
    <property type="project" value="UniProtKB-EC"/>
</dbReference>
<evidence type="ECO:0000256" key="8">
    <source>
        <dbReference type="ARBA" id="ARBA00023027"/>
    </source>
</evidence>
<dbReference type="GO" id="GO:0051537">
    <property type="term" value="F:2 iron, 2 sulfur cluster binding"/>
    <property type="evidence" value="ECO:0007669"/>
    <property type="project" value="UniProtKB-KW"/>
</dbReference>
<keyword evidence="4 10" id="KW-0223">Dioxygenase</keyword>
<dbReference type="SUPFAM" id="SSF55961">
    <property type="entry name" value="Bet v1-like"/>
    <property type="match status" value="1"/>
</dbReference>
<organism evidence="10 11">
    <name type="scientific">Pigmentiphaga litoralis</name>
    <dbReference type="NCBI Taxonomy" id="516702"/>
    <lineage>
        <taxon>Bacteria</taxon>
        <taxon>Pseudomonadati</taxon>
        <taxon>Pseudomonadota</taxon>
        <taxon>Betaproteobacteria</taxon>
        <taxon>Burkholderiales</taxon>
        <taxon>Alcaligenaceae</taxon>
        <taxon>Pigmentiphaga</taxon>
    </lineage>
</organism>
<dbReference type="EC" id="1.14.12.10" evidence="10"/>
<dbReference type="PRINTS" id="PR00090">
    <property type="entry name" value="RNGDIOXGNASE"/>
</dbReference>
<evidence type="ECO:0000259" key="9">
    <source>
        <dbReference type="PROSITE" id="PS51296"/>
    </source>
</evidence>
<dbReference type="PROSITE" id="PS00570">
    <property type="entry name" value="RING_HYDROXYL_ALPHA"/>
    <property type="match status" value="1"/>
</dbReference>
<evidence type="ECO:0000256" key="2">
    <source>
        <dbReference type="ARBA" id="ARBA00022714"/>
    </source>
</evidence>
<sequence>MTAPCTPDSSAAMNGTTDIDINDLLDDRPAEQVFRVHRDAYTDPHVFEREQQDIFESTWVFVGLANQLPRPHDFFTVTLGRQPVIVSRNGDGEIRCLLNSCRHRGMVVCPQRSGNRKTHTCRYHGWVYGSGGENMFVTDQAEGRYPAWFAKDNHDLVPVARFGNYRGFLFASLSPDVPPLETHLGDARFFLDLILDQAPQGLEYVPGDIRYTFNANWKLQIENSLDMYHFASTHASYVELLARRKPDAFAGGMPPSPADAAEQGTFSFGRGHAVMWRGKSRASPELLARRRAGYVADISELRAKWAGSARNVTIFPNLQIVDNVTSVMLRVLHPLAVDKTEMHTHCLAPVGEDADLRAARIRDYEDFFNPSGLATPDDNVIYEHSQAGFKAMAAGWTAGHLRGINPEGAPAANKYAQELGLTNADWSLGSRALGDETCFHDAYREWRRLLTQHRPG</sequence>
<dbReference type="Pfam" id="PF00355">
    <property type="entry name" value="Rieske"/>
    <property type="match status" value="1"/>
</dbReference>